<evidence type="ECO:0000313" key="6">
    <source>
        <dbReference type="EMBL" id="RQW10600.1"/>
    </source>
</evidence>
<organism evidence="6 7">
    <name type="scientific">Paenibacillus rhizophilus</name>
    <dbReference type="NCBI Taxonomy" id="1850366"/>
    <lineage>
        <taxon>Bacteria</taxon>
        <taxon>Bacillati</taxon>
        <taxon>Bacillota</taxon>
        <taxon>Bacilli</taxon>
        <taxon>Bacillales</taxon>
        <taxon>Paenibacillaceae</taxon>
        <taxon>Paenibacillus</taxon>
    </lineage>
</organism>
<dbReference type="RefSeq" id="WP_124696349.1">
    <property type="nucleotide sequence ID" value="NZ_JBHUFE010000010.1"/>
</dbReference>
<evidence type="ECO:0000256" key="4">
    <source>
        <dbReference type="ARBA" id="ARBA00023136"/>
    </source>
</evidence>
<evidence type="ECO:0000256" key="1">
    <source>
        <dbReference type="ARBA" id="ARBA00004127"/>
    </source>
</evidence>
<dbReference type="InterPro" id="IPR010652">
    <property type="entry name" value="DUF1232"/>
</dbReference>
<protein>
    <submittedName>
        <fullName evidence="6">DUF1232 domain-containing protein</fullName>
    </submittedName>
</protein>
<keyword evidence="2" id="KW-0812">Transmembrane</keyword>
<keyword evidence="7" id="KW-1185">Reference proteome</keyword>
<gene>
    <name evidence="6" type="ORF">EH198_15180</name>
</gene>
<evidence type="ECO:0000256" key="3">
    <source>
        <dbReference type="ARBA" id="ARBA00022989"/>
    </source>
</evidence>
<reference evidence="6 7" key="1">
    <citation type="submission" date="2018-11" db="EMBL/GenBank/DDBJ databases">
        <title>Genome sequence of strain 7197.</title>
        <authorList>
            <person name="Gao J."/>
            <person name="Sun J."/>
        </authorList>
    </citation>
    <scope>NUCLEOTIDE SEQUENCE [LARGE SCALE GENOMIC DNA]</scope>
    <source>
        <strain evidence="6 7">7197</strain>
    </source>
</reference>
<proteinExistence type="predicted"/>
<keyword evidence="3" id="KW-1133">Transmembrane helix</keyword>
<evidence type="ECO:0000313" key="7">
    <source>
        <dbReference type="Proteomes" id="UP000282529"/>
    </source>
</evidence>
<sequence length="178" mass="19420">MIKTLECPYCGQLNNVETDRFGEALCGACKRSFGSAALPPSSSIAEIASGSETALETSAKATPDTGRWISKIGGNAKQEEYVKKGFLQKIKKNAAKIPFANEAVAMYYCAMDRQTPITAKLTAIGALAYIVLPVDIIPDFIAVLGFTDDAAAFWAAYKSISMHVKDEHREKAREWFEQ</sequence>
<evidence type="ECO:0000259" key="5">
    <source>
        <dbReference type="Pfam" id="PF06803"/>
    </source>
</evidence>
<evidence type="ECO:0000256" key="2">
    <source>
        <dbReference type="ARBA" id="ARBA00022692"/>
    </source>
</evidence>
<feature type="domain" description="DUF1232" evidence="5">
    <location>
        <begin position="119"/>
        <end position="152"/>
    </location>
</feature>
<comment type="caution">
    <text evidence="6">The sequence shown here is derived from an EMBL/GenBank/DDBJ whole genome shotgun (WGS) entry which is preliminary data.</text>
</comment>
<dbReference type="EMBL" id="RQPI01000008">
    <property type="protein sequence ID" value="RQW10600.1"/>
    <property type="molecule type" value="Genomic_DNA"/>
</dbReference>
<dbReference type="Pfam" id="PF06803">
    <property type="entry name" value="DUF1232"/>
    <property type="match status" value="1"/>
</dbReference>
<dbReference type="OrthoDB" id="9793277at2"/>
<dbReference type="AlphaFoldDB" id="A0A3N9P5A8"/>
<name>A0A3N9P5A8_9BACL</name>
<keyword evidence="4" id="KW-0472">Membrane</keyword>
<dbReference type="Proteomes" id="UP000282529">
    <property type="component" value="Unassembled WGS sequence"/>
</dbReference>
<comment type="subcellular location">
    <subcellularLocation>
        <location evidence="1">Endomembrane system</location>
        <topology evidence="1">Multi-pass membrane protein</topology>
    </subcellularLocation>
</comment>
<dbReference type="GO" id="GO:0012505">
    <property type="term" value="C:endomembrane system"/>
    <property type="evidence" value="ECO:0007669"/>
    <property type="project" value="UniProtKB-SubCell"/>
</dbReference>
<accession>A0A3N9P5A8</accession>